<evidence type="ECO:0000256" key="1">
    <source>
        <dbReference type="SAM" id="MobiDB-lite"/>
    </source>
</evidence>
<feature type="non-terminal residue" evidence="2">
    <location>
        <position position="1"/>
    </location>
</feature>
<gene>
    <name evidence="2" type="ORF">UJA718_LOCUS44309</name>
</gene>
<evidence type="ECO:0000313" key="3">
    <source>
        <dbReference type="Proteomes" id="UP000663873"/>
    </source>
</evidence>
<dbReference type="AlphaFoldDB" id="A0A821T7P7"/>
<protein>
    <submittedName>
        <fullName evidence="2">Uncharacterized protein</fullName>
    </submittedName>
</protein>
<sequence>RAHSPLSTNSNGQRNVSGLSAASTIDLFLSGPATTTSTPNAMPPFKLLNLEHH</sequence>
<evidence type="ECO:0000313" key="2">
    <source>
        <dbReference type="EMBL" id="CAF4871602.1"/>
    </source>
</evidence>
<reference evidence="2" key="1">
    <citation type="submission" date="2021-02" db="EMBL/GenBank/DDBJ databases">
        <authorList>
            <person name="Nowell W R."/>
        </authorList>
    </citation>
    <scope>NUCLEOTIDE SEQUENCE</scope>
</reference>
<proteinExistence type="predicted"/>
<feature type="region of interest" description="Disordered" evidence="1">
    <location>
        <begin position="30"/>
        <end position="53"/>
    </location>
</feature>
<organism evidence="2 3">
    <name type="scientific">Rotaria socialis</name>
    <dbReference type="NCBI Taxonomy" id="392032"/>
    <lineage>
        <taxon>Eukaryota</taxon>
        <taxon>Metazoa</taxon>
        <taxon>Spiralia</taxon>
        <taxon>Gnathifera</taxon>
        <taxon>Rotifera</taxon>
        <taxon>Eurotatoria</taxon>
        <taxon>Bdelloidea</taxon>
        <taxon>Philodinida</taxon>
        <taxon>Philodinidae</taxon>
        <taxon>Rotaria</taxon>
    </lineage>
</organism>
<dbReference type="EMBL" id="CAJOBP010067533">
    <property type="protein sequence ID" value="CAF4871602.1"/>
    <property type="molecule type" value="Genomic_DNA"/>
</dbReference>
<keyword evidence="3" id="KW-1185">Reference proteome</keyword>
<accession>A0A821T7P7</accession>
<comment type="caution">
    <text evidence="2">The sequence shown here is derived from an EMBL/GenBank/DDBJ whole genome shotgun (WGS) entry which is preliminary data.</text>
</comment>
<dbReference type="Proteomes" id="UP000663873">
    <property type="component" value="Unassembled WGS sequence"/>
</dbReference>
<name>A0A821T7P7_9BILA</name>